<dbReference type="GO" id="GO:0009166">
    <property type="term" value="P:nucleotide catabolic process"/>
    <property type="evidence" value="ECO:0007669"/>
    <property type="project" value="InterPro"/>
</dbReference>
<feature type="binding site" evidence="2">
    <location>
        <position position="505"/>
    </location>
    <ligand>
        <name>substrate</name>
    </ligand>
</feature>
<feature type="domain" description="Nucleoside phosphorylase" evidence="3">
    <location>
        <begin position="342"/>
        <end position="586"/>
    </location>
</feature>
<feature type="binding site" evidence="2">
    <location>
        <begin position="427"/>
        <end position="430"/>
    </location>
    <ligand>
        <name>phosphate</name>
        <dbReference type="ChEBI" id="CHEBI:43474"/>
    </ligand>
</feature>
<comment type="similarity">
    <text evidence="1">Belongs to the PNP/UDP phosphorylase family.</text>
</comment>
<dbReference type="EMBL" id="JABANO010025425">
    <property type="protein sequence ID" value="KAF4720244.1"/>
    <property type="molecule type" value="Genomic_DNA"/>
</dbReference>
<dbReference type="Proteomes" id="UP000553632">
    <property type="component" value="Unassembled WGS sequence"/>
</dbReference>
<proteinExistence type="inferred from homology"/>
<dbReference type="SUPFAM" id="SSF53167">
    <property type="entry name" value="Purine and uridine phosphorylases"/>
    <property type="match status" value="2"/>
</dbReference>
<dbReference type="InterPro" id="IPR010059">
    <property type="entry name" value="Uridine_phosphorylase_euk"/>
</dbReference>
<reference evidence="4 5" key="1">
    <citation type="submission" date="2020-04" db="EMBL/GenBank/DDBJ databases">
        <title>Perkinsus olseni comparative genomics.</title>
        <authorList>
            <person name="Bogema D.R."/>
        </authorList>
    </citation>
    <scope>NUCLEOTIDE SEQUENCE [LARGE SCALE GENOMIC DNA]</scope>
    <source>
        <strain evidence="4 5">ATCC PRA-207</strain>
    </source>
</reference>
<feature type="domain" description="Nucleoside phosphorylase" evidence="3">
    <location>
        <begin position="64"/>
        <end position="286"/>
    </location>
</feature>
<feature type="binding site" evidence="2">
    <location>
        <position position="507"/>
    </location>
    <ligand>
        <name>substrate</name>
    </ligand>
</feature>
<evidence type="ECO:0000313" key="4">
    <source>
        <dbReference type="EMBL" id="KAF4720244.1"/>
    </source>
</evidence>
<organism evidence="4 5">
    <name type="scientific">Perkinsus olseni</name>
    <name type="common">Perkinsus atlanticus</name>
    <dbReference type="NCBI Taxonomy" id="32597"/>
    <lineage>
        <taxon>Eukaryota</taxon>
        <taxon>Sar</taxon>
        <taxon>Alveolata</taxon>
        <taxon>Perkinsozoa</taxon>
        <taxon>Perkinsea</taxon>
        <taxon>Perkinsida</taxon>
        <taxon>Perkinsidae</taxon>
        <taxon>Perkinsus</taxon>
    </lineage>
</organism>
<keyword evidence="5" id="KW-1185">Reference proteome</keyword>
<dbReference type="PANTHER" id="PTHR43691:SF11">
    <property type="entry name" value="FI09636P-RELATED"/>
    <property type="match status" value="1"/>
</dbReference>
<evidence type="ECO:0000256" key="2">
    <source>
        <dbReference type="PIRSR" id="PIRSR610059-50"/>
    </source>
</evidence>
<dbReference type="GO" id="GO:0004850">
    <property type="term" value="F:uridine phosphorylase activity"/>
    <property type="evidence" value="ECO:0007669"/>
    <property type="project" value="InterPro"/>
</dbReference>
<protein>
    <submittedName>
        <fullName evidence="4">Uridine phosphorylase 2</fullName>
    </submittedName>
</protein>
<comment type="caution">
    <text evidence="4">The sequence shown here is derived from an EMBL/GenBank/DDBJ whole genome shotgun (WGS) entry which is preliminary data.</text>
</comment>
<dbReference type="PANTHER" id="PTHR43691">
    <property type="entry name" value="URIDINE PHOSPHORYLASE"/>
    <property type="match status" value="1"/>
</dbReference>
<dbReference type="Gene3D" id="3.40.50.1580">
    <property type="entry name" value="Nucleoside phosphorylase domain"/>
    <property type="match status" value="2"/>
</dbReference>
<dbReference type="InterPro" id="IPR000845">
    <property type="entry name" value="Nucleoside_phosphorylase_d"/>
</dbReference>
<dbReference type="GO" id="GO:0006218">
    <property type="term" value="P:uridine catabolic process"/>
    <property type="evidence" value="ECO:0007669"/>
    <property type="project" value="TreeGrafter"/>
</dbReference>
<accession>A0A7J6RHP4</accession>
<gene>
    <name evidence="4" type="primary">UPP2_1</name>
    <name evidence="4" type="ORF">FOZ63_004886</name>
</gene>
<name>A0A7J6RHP4_PEROL</name>
<feature type="binding site" evidence="2">
    <location>
        <position position="382"/>
    </location>
    <ligand>
        <name>phosphate</name>
        <dbReference type="ChEBI" id="CHEBI:43474"/>
    </ligand>
</feature>
<dbReference type="NCBIfam" id="TIGR01719">
    <property type="entry name" value="euk_UDPppase"/>
    <property type="match status" value="2"/>
</dbReference>
<dbReference type="GO" id="GO:0005829">
    <property type="term" value="C:cytosol"/>
    <property type="evidence" value="ECO:0007669"/>
    <property type="project" value="TreeGrafter"/>
</dbReference>
<evidence type="ECO:0000256" key="1">
    <source>
        <dbReference type="ARBA" id="ARBA00010456"/>
    </source>
</evidence>
<sequence length="604" mass="65649">MVSMSPTPKPSITPVAAAEFTPRSFESPTSERMAAFPKHLHTDYYYHLGLDTDMDLRGIFGDVKFVVLMGSAARAELLAEAVSNAIVSKGMPKPAVARLGKTERYTMYKVGPVIAVSHGMGGPSLHILMNELAKLCDRAGIIDSVKWIRMGTSGGCGVPPGTVVVTTQAMNEEVEPFWRCVQLGKVVKVPTDCVDMSFVDAILESVPEGINAVKGKTMAADDFYEGQGRLDGALETWYNEEDKMAFMKRLYDAGVRNIEMESVALMGFCNRANITAACVCVTLVDRFKGMAVTPDGGDTSESSTPPSSERMAAFPRKLKTDYYYHLGLDTDMDLQGIFGNVKFVVLMGSAARAEFFAEAMANAIVSKGMPKPAVARLGKTERYSMYKVGPVIAVSHGMGGPSLHILVNEIAKLCDRAGIIDSVKWIRMGTSGGCGVPPGTVVVTTQAMNEEVEPFWRCVQLGKVVKVPTDCVDMSFVDAILESVPEGINAVKGKTMAADDFYEGQGRLDGALETWYNEEDKMAFMKRLYDAGVRNIEMESVAMMGFCNRANITAACVCVTIVDRLKGDQITSTKRELSRFNEHSIDVVSNFIAGELKKSRGRPS</sequence>
<dbReference type="AlphaFoldDB" id="A0A7J6RHP4"/>
<dbReference type="InterPro" id="IPR035994">
    <property type="entry name" value="Nucleoside_phosphorylase_sf"/>
</dbReference>
<evidence type="ECO:0000313" key="5">
    <source>
        <dbReference type="Proteomes" id="UP000553632"/>
    </source>
</evidence>
<evidence type="ECO:0000259" key="3">
    <source>
        <dbReference type="Pfam" id="PF01048"/>
    </source>
</evidence>
<dbReference type="Pfam" id="PF01048">
    <property type="entry name" value="PNP_UDP_1"/>
    <property type="match status" value="2"/>
</dbReference>